<dbReference type="AlphaFoldDB" id="A0A4Y7PUR1"/>
<sequence>MPQINVTVDDVSPLITYGPSGAWQGAESPFYLDSTYTIADVSAATASFSFYGSAIWIFAAKGTTSPVYNVTLDGATSSFNGIVDSPVYQTPIFNATDLTLGNHHVTLTNAPVTGNGSDPLLTLDYIVWQTEIGQASDTIKHAVIEDTDPAFDYQPENAWYSINNPNESYQYVQNSSHIHQKETVTDWCSQGEHIELFGFVGPEWSNYSVQLDNGDPIVRSAYRDASSEPALLFFATNLAAGNHSLKIANVPTDVPINSHSTSIDYANVSWTVSRLVARPFTVAFRSLIPG</sequence>
<dbReference type="Proteomes" id="UP000294933">
    <property type="component" value="Unassembled WGS sequence"/>
</dbReference>
<dbReference type="STRING" id="50990.A0A4Y7PUR1"/>
<organism evidence="1 2">
    <name type="scientific">Rickenella mellea</name>
    <dbReference type="NCBI Taxonomy" id="50990"/>
    <lineage>
        <taxon>Eukaryota</taxon>
        <taxon>Fungi</taxon>
        <taxon>Dikarya</taxon>
        <taxon>Basidiomycota</taxon>
        <taxon>Agaricomycotina</taxon>
        <taxon>Agaricomycetes</taxon>
        <taxon>Hymenochaetales</taxon>
        <taxon>Rickenellaceae</taxon>
        <taxon>Rickenella</taxon>
    </lineage>
</organism>
<dbReference type="VEuPathDB" id="FungiDB:BD410DRAFT_728761"/>
<reference evidence="1 2" key="1">
    <citation type="submission" date="2018-06" db="EMBL/GenBank/DDBJ databases">
        <title>A transcriptomic atlas of mushroom development highlights an independent origin of complex multicellularity.</title>
        <authorList>
            <consortium name="DOE Joint Genome Institute"/>
            <person name="Krizsan K."/>
            <person name="Almasi E."/>
            <person name="Merenyi Z."/>
            <person name="Sahu N."/>
            <person name="Viragh M."/>
            <person name="Koszo T."/>
            <person name="Mondo S."/>
            <person name="Kiss B."/>
            <person name="Balint B."/>
            <person name="Kues U."/>
            <person name="Barry K."/>
            <person name="Hegedus J.C."/>
            <person name="Henrissat B."/>
            <person name="Johnson J."/>
            <person name="Lipzen A."/>
            <person name="Ohm R."/>
            <person name="Nagy I."/>
            <person name="Pangilinan J."/>
            <person name="Yan J."/>
            <person name="Xiong Y."/>
            <person name="Grigoriev I.V."/>
            <person name="Hibbett D.S."/>
            <person name="Nagy L.G."/>
        </authorList>
    </citation>
    <scope>NUCLEOTIDE SEQUENCE [LARGE SCALE GENOMIC DNA]</scope>
    <source>
        <strain evidence="1 2">SZMC22713</strain>
    </source>
</reference>
<dbReference type="OrthoDB" id="3258237at2759"/>
<proteinExistence type="predicted"/>
<protein>
    <submittedName>
        <fullName evidence="1">Uncharacterized protein</fullName>
    </submittedName>
</protein>
<accession>A0A4Y7PUR1</accession>
<dbReference type="EMBL" id="ML170210">
    <property type="protein sequence ID" value="TDL18270.1"/>
    <property type="molecule type" value="Genomic_DNA"/>
</dbReference>
<evidence type="ECO:0000313" key="2">
    <source>
        <dbReference type="Proteomes" id="UP000294933"/>
    </source>
</evidence>
<gene>
    <name evidence="1" type="ORF">BD410DRAFT_728761</name>
</gene>
<dbReference type="Gene3D" id="2.60.120.260">
    <property type="entry name" value="Galactose-binding domain-like"/>
    <property type="match status" value="2"/>
</dbReference>
<name>A0A4Y7PUR1_9AGAM</name>
<keyword evidence="2" id="KW-1185">Reference proteome</keyword>
<evidence type="ECO:0000313" key="1">
    <source>
        <dbReference type="EMBL" id="TDL18270.1"/>
    </source>
</evidence>